<comment type="caution">
    <text evidence="7">The sequence shown here is derived from an EMBL/GenBank/DDBJ whole genome shotgun (WGS) entry which is preliminary data.</text>
</comment>
<keyword evidence="2 5" id="KW-0812">Transmembrane</keyword>
<evidence type="ECO:0000313" key="7">
    <source>
        <dbReference type="EMBL" id="GAG83908.1"/>
    </source>
</evidence>
<organism evidence="7">
    <name type="scientific">marine sediment metagenome</name>
    <dbReference type="NCBI Taxonomy" id="412755"/>
    <lineage>
        <taxon>unclassified sequences</taxon>
        <taxon>metagenomes</taxon>
        <taxon>ecological metagenomes</taxon>
    </lineage>
</organism>
<dbReference type="InterPro" id="IPR004837">
    <property type="entry name" value="NaCa_Exmemb"/>
</dbReference>
<feature type="transmembrane region" description="Helical" evidence="5">
    <location>
        <begin position="51"/>
        <end position="80"/>
    </location>
</feature>
<dbReference type="GO" id="GO:0055085">
    <property type="term" value="P:transmembrane transport"/>
    <property type="evidence" value="ECO:0007669"/>
    <property type="project" value="InterPro"/>
</dbReference>
<gene>
    <name evidence="7" type="ORF">S01H4_29903</name>
</gene>
<feature type="domain" description="Sodium/calcium exchanger membrane region" evidence="6">
    <location>
        <begin position="2"/>
        <end position="108"/>
    </location>
</feature>
<keyword evidence="4 5" id="KW-0472">Membrane</keyword>
<dbReference type="GO" id="GO:0016020">
    <property type="term" value="C:membrane"/>
    <property type="evidence" value="ECO:0007669"/>
    <property type="project" value="UniProtKB-SubCell"/>
</dbReference>
<evidence type="ECO:0000256" key="1">
    <source>
        <dbReference type="ARBA" id="ARBA00004141"/>
    </source>
</evidence>
<comment type="subcellular location">
    <subcellularLocation>
        <location evidence="1">Membrane</location>
        <topology evidence="1">Multi-pass membrane protein</topology>
    </subcellularLocation>
</comment>
<evidence type="ECO:0000256" key="5">
    <source>
        <dbReference type="SAM" id="Phobius"/>
    </source>
</evidence>
<protein>
    <recommendedName>
        <fullName evidence="6">Sodium/calcium exchanger membrane region domain-containing protein</fullName>
    </recommendedName>
</protein>
<dbReference type="AlphaFoldDB" id="X1BII4"/>
<proteinExistence type="predicted"/>
<evidence type="ECO:0000259" key="6">
    <source>
        <dbReference type="Pfam" id="PF01699"/>
    </source>
</evidence>
<evidence type="ECO:0000256" key="3">
    <source>
        <dbReference type="ARBA" id="ARBA00022989"/>
    </source>
</evidence>
<dbReference type="Pfam" id="PF01699">
    <property type="entry name" value="Na_Ca_ex"/>
    <property type="match status" value="1"/>
</dbReference>
<sequence>ELRPEFLGLILGAAGALPEHGIALVSAAKDEVEIAFGNAIGGILQSSLLIFGLLGAIFVIELSPFVLLQLAATAVILWFTKRCITDDKRFDTFEGIMILLLQFFVFAILIEDVLLTSVKPLFSFFI</sequence>
<dbReference type="EMBL" id="BART01015396">
    <property type="protein sequence ID" value="GAG83908.1"/>
    <property type="molecule type" value="Genomic_DNA"/>
</dbReference>
<reference evidence="7" key="1">
    <citation type="journal article" date="2014" name="Front. Microbiol.">
        <title>High frequency of phylogenetically diverse reductive dehalogenase-homologous genes in deep subseafloor sedimentary metagenomes.</title>
        <authorList>
            <person name="Kawai M."/>
            <person name="Futagami T."/>
            <person name="Toyoda A."/>
            <person name="Takaki Y."/>
            <person name="Nishi S."/>
            <person name="Hori S."/>
            <person name="Arai W."/>
            <person name="Tsubouchi T."/>
            <person name="Morono Y."/>
            <person name="Uchiyama I."/>
            <person name="Ito T."/>
            <person name="Fujiyama A."/>
            <person name="Inagaki F."/>
            <person name="Takami H."/>
        </authorList>
    </citation>
    <scope>NUCLEOTIDE SEQUENCE</scope>
    <source>
        <strain evidence="7">Expedition CK06-06</strain>
    </source>
</reference>
<keyword evidence="3 5" id="KW-1133">Transmembrane helix</keyword>
<accession>X1BII4</accession>
<dbReference type="InterPro" id="IPR044880">
    <property type="entry name" value="NCX_ion-bd_dom_sf"/>
</dbReference>
<feature type="transmembrane region" description="Helical" evidence="5">
    <location>
        <begin position="92"/>
        <end position="110"/>
    </location>
</feature>
<feature type="non-terminal residue" evidence="7">
    <location>
        <position position="1"/>
    </location>
</feature>
<dbReference type="Gene3D" id="1.20.1420.30">
    <property type="entry name" value="NCX, central ion-binding region"/>
    <property type="match status" value="1"/>
</dbReference>
<evidence type="ECO:0000256" key="2">
    <source>
        <dbReference type="ARBA" id="ARBA00022692"/>
    </source>
</evidence>
<evidence type="ECO:0000256" key="4">
    <source>
        <dbReference type="ARBA" id="ARBA00023136"/>
    </source>
</evidence>
<name>X1BII4_9ZZZZ</name>